<name>A0A9W8GVC4_9FUNG</name>
<evidence type="ECO:0000313" key="2">
    <source>
        <dbReference type="EMBL" id="KAJ2753979.1"/>
    </source>
</evidence>
<dbReference type="Proteomes" id="UP001140011">
    <property type="component" value="Unassembled WGS sequence"/>
</dbReference>
<dbReference type="GO" id="GO:0005737">
    <property type="term" value="C:cytoplasm"/>
    <property type="evidence" value="ECO:0007669"/>
    <property type="project" value="TreeGrafter"/>
</dbReference>
<sequence length="277" mass="31323">MTLKPTPATCVISNSLILDEILPHLEQHDLAQLCLVQKQTWQLVVSRLWEKPLLHTIDQFERFASSIGAALPFELRNHQCYGDLICELDFSMVARRWDRLGYDLLAPVFKHCSRVKDVDLSLCRILLGVQFEHLFTDNPRLCASLTSVDISETLFPASNIVSVLNILPGITTLVLNETETDDSVLEVVSKSLSSLEWLEIDRCELITDVGIKAVADGCPKLAYLSIRECWGILNTDLVEKINARGGWEDLTGSQVYEDSDYSDSDEYEDYDSDLFDF</sequence>
<dbReference type="PANTHER" id="PTHR13382">
    <property type="entry name" value="MITOCHONDRIAL ATP SYNTHASE COUPLING FACTOR B"/>
    <property type="match status" value="1"/>
</dbReference>
<comment type="caution">
    <text evidence="2">The sequence shown here is derived from an EMBL/GenBank/DDBJ whole genome shotgun (WGS) entry which is preliminary data.</text>
</comment>
<dbReference type="SUPFAM" id="SSF52047">
    <property type="entry name" value="RNI-like"/>
    <property type="match status" value="1"/>
</dbReference>
<dbReference type="Gene3D" id="3.80.10.10">
    <property type="entry name" value="Ribonuclease Inhibitor"/>
    <property type="match status" value="1"/>
</dbReference>
<gene>
    <name evidence="2" type="ORF">GGI19_002751</name>
</gene>
<protein>
    <recommendedName>
        <fullName evidence="4">F-box domain-containing protein</fullName>
    </recommendedName>
</protein>
<dbReference type="OrthoDB" id="421226at2759"/>
<accession>A0A9W8GVC4</accession>
<organism evidence="2 3">
    <name type="scientific">Coemansia pectinata</name>
    <dbReference type="NCBI Taxonomy" id="1052879"/>
    <lineage>
        <taxon>Eukaryota</taxon>
        <taxon>Fungi</taxon>
        <taxon>Fungi incertae sedis</taxon>
        <taxon>Zoopagomycota</taxon>
        <taxon>Kickxellomycotina</taxon>
        <taxon>Kickxellomycetes</taxon>
        <taxon>Kickxellales</taxon>
        <taxon>Kickxellaceae</taxon>
        <taxon>Coemansia</taxon>
    </lineage>
</organism>
<evidence type="ECO:0000313" key="3">
    <source>
        <dbReference type="Proteomes" id="UP001140011"/>
    </source>
</evidence>
<keyword evidence="3" id="KW-1185">Reference proteome</keyword>
<dbReference type="AlphaFoldDB" id="A0A9W8GVC4"/>
<dbReference type="EMBL" id="JANBUH010000148">
    <property type="protein sequence ID" value="KAJ2753979.1"/>
    <property type="molecule type" value="Genomic_DNA"/>
</dbReference>
<dbReference type="InterPro" id="IPR050648">
    <property type="entry name" value="F-box_LRR-repeat"/>
</dbReference>
<evidence type="ECO:0000256" key="1">
    <source>
        <dbReference type="SAM" id="MobiDB-lite"/>
    </source>
</evidence>
<feature type="region of interest" description="Disordered" evidence="1">
    <location>
        <begin position="257"/>
        <end position="277"/>
    </location>
</feature>
<dbReference type="InterPro" id="IPR032675">
    <property type="entry name" value="LRR_dom_sf"/>
</dbReference>
<proteinExistence type="predicted"/>
<evidence type="ECO:0008006" key="4">
    <source>
        <dbReference type="Google" id="ProtNLM"/>
    </source>
</evidence>
<reference evidence="2" key="1">
    <citation type="submission" date="2022-07" db="EMBL/GenBank/DDBJ databases">
        <title>Phylogenomic reconstructions and comparative analyses of Kickxellomycotina fungi.</title>
        <authorList>
            <person name="Reynolds N.K."/>
            <person name="Stajich J.E."/>
            <person name="Barry K."/>
            <person name="Grigoriev I.V."/>
            <person name="Crous P."/>
            <person name="Smith M.E."/>
        </authorList>
    </citation>
    <scope>NUCLEOTIDE SEQUENCE</scope>
    <source>
        <strain evidence="2">BCRC 34297</strain>
    </source>
</reference>